<dbReference type="EMBL" id="AEPE02000005">
    <property type="protein sequence ID" value="EFZ36725.1"/>
    <property type="molecule type" value="Genomic_DNA"/>
</dbReference>
<name>E7RR37_9BACT</name>
<dbReference type="PROSITE" id="PS51257">
    <property type="entry name" value="PROKAR_LIPOPROTEIN"/>
    <property type="match status" value="1"/>
</dbReference>
<organism evidence="2 3">
    <name type="scientific">Hoylesella oralis ATCC 33269</name>
    <dbReference type="NCBI Taxonomy" id="873533"/>
    <lineage>
        <taxon>Bacteria</taxon>
        <taxon>Pseudomonadati</taxon>
        <taxon>Bacteroidota</taxon>
        <taxon>Bacteroidia</taxon>
        <taxon>Bacteroidales</taxon>
        <taxon>Prevotellaceae</taxon>
        <taxon>Hoylesella</taxon>
    </lineage>
</organism>
<evidence type="ECO:0000313" key="3">
    <source>
        <dbReference type="Proteomes" id="UP000005580"/>
    </source>
</evidence>
<dbReference type="HOGENOM" id="CLU_2001813_0_0_10"/>
<protein>
    <recommendedName>
        <fullName evidence="4">BACON domain-containing protein</fullName>
    </recommendedName>
</protein>
<gene>
    <name evidence="2" type="ORF">HMPREF0663_11638</name>
</gene>
<feature type="chain" id="PRO_5003224158" description="BACON domain-containing protein" evidence="1">
    <location>
        <begin position="20"/>
        <end position="126"/>
    </location>
</feature>
<evidence type="ECO:0000313" key="2">
    <source>
        <dbReference type="EMBL" id="EFZ36725.1"/>
    </source>
</evidence>
<reference evidence="2" key="1">
    <citation type="submission" date="2011-01" db="EMBL/GenBank/DDBJ databases">
        <authorList>
            <person name="Muzny D."/>
            <person name="Qin X."/>
            <person name="Buhay C."/>
            <person name="Dugan-Rocha S."/>
            <person name="Ding Y."/>
            <person name="Chen G."/>
            <person name="Hawes A."/>
            <person name="Holder M."/>
            <person name="Jhangiani S."/>
            <person name="Johnson A."/>
            <person name="Khan Z."/>
            <person name="Li Z."/>
            <person name="Liu W."/>
            <person name="Liu X."/>
            <person name="Perez L."/>
            <person name="Shen H."/>
            <person name="Wang Q."/>
            <person name="Watt J."/>
            <person name="Xi L."/>
            <person name="Xin Y."/>
            <person name="Zhou J."/>
            <person name="Deng J."/>
            <person name="Jiang H."/>
            <person name="Liu Y."/>
            <person name="Qu J."/>
            <person name="Song X.-Z."/>
            <person name="Zhang L."/>
            <person name="Villasana D."/>
            <person name="Johnson A."/>
            <person name="Liu J."/>
            <person name="Liyanage D."/>
            <person name="Lorensuhewa L."/>
            <person name="Robinson T."/>
            <person name="Song A."/>
            <person name="Song B.-B."/>
            <person name="Dinh H."/>
            <person name="Thornton R."/>
            <person name="Coyle M."/>
            <person name="Francisco L."/>
            <person name="Jackson L."/>
            <person name="Javaid M."/>
            <person name="Korchina V."/>
            <person name="Kovar C."/>
            <person name="Mata R."/>
            <person name="Mathew T."/>
            <person name="Ngo R."/>
            <person name="Nguyen L."/>
            <person name="Nguyen N."/>
            <person name="Okwuonu G."/>
            <person name="Ongeri F."/>
            <person name="Pham C."/>
            <person name="Simmons D."/>
            <person name="Wilczek-Boney K."/>
            <person name="Hale W."/>
            <person name="Jakkamsetti A."/>
            <person name="Pham P."/>
            <person name="Ruth R."/>
            <person name="San Lucas F."/>
            <person name="Warren J."/>
            <person name="Zhang J."/>
            <person name="Zhao Z."/>
            <person name="Zhou C."/>
            <person name="Zhu D."/>
            <person name="Lee S."/>
            <person name="Bess C."/>
            <person name="Blankenburg K."/>
            <person name="Forbes L."/>
            <person name="Fu Q."/>
            <person name="Gubbala S."/>
            <person name="Hirani K."/>
            <person name="Jayaseelan J.C."/>
            <person name="Lara F."/>
            <person name="Munidasa M."/>
            <person name="Palculict T."/>
            <person name="Patil S."/>
            <person name="Pu L.-L."/>
            <person name="Saada N."/>
            <person name="Tang L."/>
            <person name="Weissenberger G."/>
            <person name="Zhu Y."/>
            <person name="Hemphill L."/>
            <person name="Shang Y."/>
            <person name="Youmans B."/>
            <person name="Ayvaz T."/>
            <person name="Ross M."/>
            <person name="Santibanez J."/>
            <person name="Aqrawi P."/>
            <person name="Gross S."/>
            <person name="Joshi V."/>
            <person name="Fowler G."/>
            <person name="Nazareth L."/>
            <person name="Reid J."/>
            <person name="Worley K."/>
            <person name="Petrosino J."/>
            <person name="Highlander S."/>
            <person name="Gibbs R."/>
        </authorList>
    </citation>
    <scope>NUCLEOTIDE SEQUENCE [LARGE SCALE GENOMIC DNA]</scope>
    <source>
        <strain evidence="2">ATCC 33269</strain>
    </source>
</reference>
<dbReference type="Proteomes" id="UP000005580">
    <property type="component" value="Unassembled WGS sequence"/>
</dbReference>
<evidence type="ECO:0008006" key="4">
    <source>
        <dbReference type="Google" id="ProtNLM"/>
    </source>
</evidence>
<keyword evidence="1" id="KW-0732">Signal</keyword>
<dbReference type="AlphaFoldDB" id="E7RR37"/>
<evidence type="ECO:0000256" key="1">
    <source>
        <dbReference type="SAM" id="SignalP"/>
    </source>
</evidence>
<feature type="signal peptide" evidence="1">
    <location>
        <begin position="1"/>
        <end position="19"/>
    </location>
</feature>
<comment type="caution">
    <text evidence="2">The sequence shown here is derived from an EMBL/GenBank/DDBJ whole genome shotgun (WGS) entry which is preliminary data.</text>
</comment>
<keyword evidence="3" id="KW-1185">Reference proteome</keyword>
<proteinExistence type="predicted"/>
<accession>E7RR37</accession>
<sequence length="126" mass="14036">MIMKRNILIAFLLVPLLLASCDTENNFGYPSKVTFGREGGTKICSGTSSCYSIEVANYNGEGAGPQGGIKADSLKVTYEWLTVKCKRFVDTQLELMATPNHTGKRRTLYVYGWVNDHFADIKVVQY</sequence>